<comment type="caution">
    <text evidence="2">The sequence shown here is derived from an EMBL/GenBank/DDBJ whole genome shotgun (WGS) entry which is preliminary data.</text>
</comment>
<dbReference type="InterPro" id="IPR011990">
    <property type="entry name" value="TPR-like_helical_dom_sf"/>
</dbReference>
<dbReference type="Gene3D" id="1.25.40.10">
    <property type="entry name" value="Tetratricopeptide repeat domain"/>
    <property type="match status" value="1"/>
</dbReference>
<evidence type="ECO:0000256" key="1">
    <source>
        <dbReference type="SAM" id="Phobius"/>
    </source>
</evidence>
<dbReference type="Proteomes" id="UP000198795">
    <property type="component" value="Unassembled WGS sequence"/>
</dbReference>
<reference evidence="2 3" key="1">
    <citation type="submission" date="2016-10" db="EMBL/GenBank/DDBJ databases">
        <authorList>
            <person name="Varghese N."/>
            <person name="Submissions S."/>
        </authorList>
    </citation>
    <scope>NUCLEOTIDE SEQUENCE [LARGE SCALE GENOMIC DNA]</scope>
    <source>
        <strain evidence="2 3">CGMCC 1.6497</strain>
    </source>
</reference>
<evidence type="ECO:0008006" key="4">
    <source>
        <dbReference type="Google" id="ProtNLM"/>
    </source>
</evidence>
<dbReference type="EMBL" id="FNJC01000004">
    <property type="protein sequence ID" value="SDP44512.1"/>
    <property type="molecule type" value="Genomic_DNA"/>
</dbReference>
<keyword evidence="1" id="KW-0472">Membrane</keyword>
<proteinExistence type="predicted"/>
<protein>
    <recommendedName>
        <fullName evidence="4">Tetratricopeptide repeat protein</fullName>
    </recommendedName>
</protein>
<dbReference type="SUPFAM" id="SSF48452">
    <property type="entry name" value="TPR-like"/>
    <property type="match status" value="1"/>
</dbReference>
<sequence>MNPLVSIDGPVGWAIVASPLAVLAIIALTSLWAGWSGRKDASIDFDSHERHAVAPLTSPVAETVKRVADFAPKPGAASAGTDAVVSEPEASDVAGVGGAAVDHAAPQRNQVQADIAAAERVGDPGPLAALYLSLALLDREAGDEAGAAASLRQSVVFASQANNPGVHARARLELGDIAHRAGDLTMACEHWQMARSLFELAELADEKVDVDARMQRNGCPTDWVLTDF</sequence>
<name>A0A1H0SRU5_9HYPH</name>
<evidence type="ECO:0000313" key="3">
    <source>
        <dbReference type="Proteomes" id="UP000198795"/>
    </source>
</evidence>
<organism evidence="2 3">
    <name type="scientific">Filomicrobium insigne</name>
    <dbReference type="NCBI Taxonomy" id="418854"/>
    <lineage>
        <taxon>Bacteria</taxon>
        <taxon>Pseudomonadati</taxon>
        <taxon>Pseudomonadota</taxon>
        <taxon>Alphaproteobacteria</taxon>
        <taxon>Hyphomicrobiales</taxon>
        <taxon>Hyphomicrobiaceae</taxon>
        <taxon>Filomicrobium</taxon>
    </lineage>
</organism>
<gene>
    <name evidence="2" type="ORF">SAMN04488061_3017</name>
</gene>
<keyword evidence="1" id="KW-1133">Transmembrane helix</keyword>
<evidence type="ECO:0000313" key="2">
    <source>
        <dbReference type="EMBL" id="SDP44512.1"/>
    </source>
</evidence>
<dbReference type="RefSeq" id="WP_090229877.1">
    <property type="nucleotide sequence ID" value="NZ_FNJC01000004.1"/>
</dbReference>
<keyword evidence="1" id="KW-0812">Transmembrane</keyword>
<accession>A0A1H0SRU5</accession>
<keyword evidence="3" id="KW-1185">Reference proteome</keyword>
<feature type="transmembrane region" description="Helical" evidence="1">
    <location>
        <begin position="12"/>
        <end position="35"/>
    </location>
</feature>